<dbReference type="GO" id="GO:0016787">
    <property type="term" value="F:hydrolase activity"/>
    <property type="evidence" value="ECO:0007669"/>
    <property type="project" value="UniProtKB-KW"/>
</dbReference>
<comment type="caution">
    <text evidence="5">The sequence shown here is derived from an EMBL/GenBank/DDBJ whole genome shotgun (WGS) entry which is preliminary data.</text>
</comment>
<dbReference type="GO" id="GO:0004540">
    <property type="term" value="F:RNA nuclease activity"/>
    <property type="evidence" value="ECO:0007669"/>
    <property type="project" value="InterPro"/>
</dbReference>
<protein>
    <recommendedName>
        <fullName evidence="7">DUF86 domain-containing protein</fullName>
    </recommendedName>
</protein>
<comment type="similarity">
    <text evidence="4">Belongs to the HepT RNase toxin family.</text>
</comment>
<dbReference type="Proteomes" id="UP000177126">
    <property type="component" value="Unassembled WGS sequence"/>
</dbReference>
<evidence type="ECO:0000256" key="3">
    <source>
        <dbReference type="ARBA" id="ARBA00022801"/>
    </source>
</evidence>
<dbReference type="GO" id="GO:0110001">
    <property type="term" value="C:toxin-antitoxin complex"/>
    <property type="evidence" value="ECO:0007669"/>
    <property type="project" value="InterPro"/>
</dbReference>
<dbReference type="InterPro" id="IPR008201">
    <property type="entry name" value="HepT-like"/>
</dbReference>
<keyword evidence="3" id="KW-0378">Hydrolase</keyword>
<name>A0A1G2FWM8_9BACT</name>
<gene>
    <name evidence="5" type="ORF">A3B04_03010</name>
</gene>
<evidence type="ECO:0008006" key="7">
    <source>
        <dbReference type="Google" id="ProtNLM"/>
    </source>
</evidence>
<evidence type="ECO:0000313" key="5">
    <source>
        <dbReference type="EMBL" id="OGZ42020.1"/>
    </source>
</evidence>
<evidence type="ECO:0000256" key="1">
    <source>
        <dbReference type="ARBA" id="ARBA00022649"/>
    </source>
</evidence>
<dbReference type="AlphaFoldDB" id="A0A1G2FWM8"/>
<proteinExistence type="inferred from homology"/>
<dbReference type="Gene3D" id="1.20.120.580">
    <property type="entry name" value="bsu32300-like"/>
    <property type="match status" value="1"/>
</dbReference>
<reference evidence="5 6" key="1">
    <citation type="journal article" date="2016" name="Nat. Commun.">
        <title>Thousands of microbial genomes shed light on interconnected biogeochemical processes in an aquifer system.</title>
        <authorList>
            <person name="Anantharaman K."/>
            <person name="Brown C.T."/>
            <person name="Hug L.A."/>
            <person name="Sharon I."/>
            <person name="Castelle C.J."/>
            <person name="Probst A.J."/>
            <person name="Thomas B.C."/>
            <person name="Singh A."/>
            <person name="Wilkins M.J."/>
            <person name="Karaoz U."/>
            <person name="Brodie E.L."/>
            <person name="Williams K.H."/>
            <person name="Hubbard S.S."/>
            <person name="Banfield J.F."/>
        </authorList>
    </citation>
    <scope>NUCLEOTIDE SEQUENCE [LARGE SCALE GENOMIC DNA]</scope>
</reference>
<sequence>MTNFSVIENKISLVRKYLKILDGFKSFSRQEIEEDEKIKGALERYLYLAAQAAIDLAEAVISFKKFRKPTTLRESFDILQEEKIITINLAEKMGRMAGFRNIIAHDYVDIDYDKVYDILQNRLIDIEEFLEVVNKFTK</sequence>
<dbReference type="PANTHER" id="PTHR33397">
    <property type="entry name" value="UPF0331 PROTEIN YUTE"/>
    <property type="match status" value="1"/>
</dbReference>
<keyword evidence="2" id="KW-0540">Nuclease</keyword>
<dbReference type="InterPro" id="IPR052379">
    <property type="entry name" value="Type_VII_TA_RNase"/>
</dbReference>
<keyword evidence="1" id="KW-1277">Toxin-antitoxin system</keyword>
<evidence type="ECO:0000313" key="6">
    <source>
        <dbReference type="Proteomes" id="UP000177126"/>
    </source>
</evidence>
<accession>A0A1G2FWM8</accession>
<evidence type="ECO:0000256" key="4">
    <source>
        <dbReference type="ARBA" id="ARBA00024207"/>
    </source>
</evidence>
<dbReference type="PANTHER" id="PTHR33397:SF5">
    <property type="entry name" value="RNASE YUTE-RELATED"/>
    <property type="match status" value="1"/>
</dbReference>
<dbReference type="Pfam" id="PF01934">
    <property type="entry name" value="HepT-like"/>
    <property type="match status" value="1"/>
</dbReference>
<organism evidence="5 6">
    <name type="scientific">Candidatus Portnoybacteria bacterium RIFCSPLOWO2_02_FULL_39_11</name>
    <dbReference type="NCBI Taxonomy" id="1802001"/>
    <lineage>
        <taxon>Bacteria</taxon>
        <taxon>Candidatus Portnoyibacteriota</taxon>
    </lineage>
</organism>
<dbReference type="InterPro" id="IPR037038">
    <property type="entry name" value="HepT-like_sf"/>
</dbReference>
<dbReference type="EMBL" id="MHNF01000005">
    <property type="protein sequence ID" value="OGZ42020.1"/>
    <property type="molecule type" value="Genomic_DNA"/>
</dbReference>
<dbReference type="NCBIfam" id="NF047751">
    <property type="entry name" value="HepT_toxin"/>
    <property type="match status" value="1"/>
</dbReference>
<evidence type="ECO:0000256" key="2">
    <source>
        <dbReference type="ARBA" id="ARBA00022722"/>
    </source>
</evidence>